<comment type="subcellular location">
    <subcellularLocation>
        <location evidence="5">Cell inner membrane</location>
        <topology evidence="5">Multi-pass membrane protein</topology>
    </subcellularLocation>
</comment>
<evidence type="ECO:0000256" key="4">
    <source>
        <dbReference type="ARBA" id="ARBA00023136"/>
    </source>
</evidence>
<feature type="transmembrane region" description="Helical" evidence="5">
    <location>
        <begin position="121"/>
        <end position="139"/>
    </location>
</feature>
<dbReference type="RefSeq" id="WP_087034728.1">
    <property type="nucleotide sequence ID" value="NZ_CP021377.1"/>
</dbReference>
<dbReference type="KEGG" id="opf:CBP31_02510"/>
<feature type="transmembrane region" description="Helical" evidence="5">
    <location>
        <begin position="151"/>
        <end position="170"/>
    </location>
</feature>
<name>A0A1Y0D297_9GAMM</name>
<keyword evidence="4 5" id="KW-0472">Membrane</keyword>
<evidence type="ECO:0000256" key="2">
    <source>
        <dbReference type="ARBA" id="ARBA00022692"/>
    </source>
</evidence>
<keyword evidence="3 5" id="KW-1133">Transmembrane helix</keyword>
<dbReference type="NCBIfam" id="NF001325">
    <property type="entry name" value="PRK00259.1-3"/>
    <property type="match status" value="1"/>
</dbReference>
<dbReference type="EMBL" id="CP021377">
    <property type="protein sequence ID" value="ART81642.1"/>
    <property type="molecule type" value="Genomic_DNA"/>
</dbReference>
<protein>
    <recommendedName>
        <fullName evidence="5">Inner membrane-spanning protein YciB</fullName>
    </recommendedName>
</protein>
<dbReference type="AlphaFoldDB" id="A0A1Y0D297"/>
<dbReference type="GO" id="GO:0005886">
    <property type="term" value="C:plasma membrane"/>
    <property type="evidence" value="ECO:0007669"/>
    <property type="project" value="UniProtKB-SubCell"/>
</dbReference>
<evidence type="ECO:0000313" key="7">
    <source>
        <dbReference type="Proteomes" id="UP000243937"/>
    </source>
</evidence>
<comment type="function">
    <text evidence="5">Plays a role in cell envelope biogenesis, maintenance of cell envelope integrity and membrane homeostasis.</text>
</comment>
<dbReference type="HAMAP" id="MF_00189">
    <property type="entry name" value="YciB"/>
    <property type="match status" value="1"/>
</dbReference>
<feature type="transmembrane region" description="Helical" evidence="5">
    <location>
        <begin position="76"/>
        <end position="96"/>
    </location>
</feature>
<accession>A0A1Y0D297</accession>
<gene>
    <name evidence="5" type="primary">yciB</name>
    <name evidence="6" type="ORF">CBP31_02510</name>
</gene>
<dbReference type="NCBIfam" id="NF001324">
    <property type="entry name" value="PRK00259.1-2"/>
    <property type="match status" value="1"/>
</dbReference>
<comment type="similarity">
    <text evidence="5">Belongs to the YciB family.</text>
</comment>
<evidence type="ECO:0000256" key="5">
    <source>
        <dbReference type="HAMAP-Rule" id="MF_00189"/>
    </source>
</evidence>
<proteinExistence type="inferred from homology"/>
<feature type="transmembrane region" description="Helical" evidence="5">
    <location>
        <begin position="20"/>
        <end position="40"/>
    </location>
</feature>
<keyword evidence="2 5" id="KW-0812">Transmembrane</keyword>
<keyword evidence="7" id="KW-1185">Reference proteome</keyword>
<keyword evidence="1 5" id="KW-1003">Cell membrane</keyword>
<reference evidence="6 7" key="1">
    <citation type="journal article" date="2014" name="Int. J. Syst. Evol. Microbiol.">
        <title>Oceanisphaera profunda sp. nov., a marine bacterium isolated from deep-sea sediment, and emended description of the genus Oceanisphaera.</title>
        <authorList>
            <person name="Xu Z."/>
            <person name="Zhang X.Y."/>
            <person name="Su H.N."/>
            <person name="Yu Z.C."/>
            <person name="Liu C."/>
            <person name="Li H."/>
            <person name="Chen X.L."/>
            <person name="Song X.Y."/>
            <person name="Xie B.B."/>
            <person name="Qin Q.L."/>
            <person name="Zhou B.C."/>
            <person name="Shi M."/>
            <person name="Huang Y."/>
            <person name="Zhang Y.Z."/>
        </authorList>
    </citation>
    <scope>NUCLEOTIDE SEQUENCE [LARGE SCALE GENOMIC DNA]</scope>
    <source>
        <strain evidence="6 7">SM1222</strain>
    </source>
</reference>
<dbReference type="InterPro" id="IPR006008">
    <property type="entry name" value="YciB"/>
</dbReference>
<dbReference type="NCBIfam" id="TIGR00997">
    <property type="entry name" value="ispZ"/>
    <property type="match status" value="1"/>
</dbReference>
<organism evidence="6 7">
    <name type="scientific">Oceanisphaera profunda</name>
    <dbReference type="NCBI Taxonomy" id="1416627"/>
    <lineage>
        <taxon>Bacteria</taxon>
        <taxon>Pseudomonadati</taxon>
        <taxon>Pseudomonadota</taxon>
        <taxon>Gammaproteobacteria</taxon>
        <taxon>Aeromonadales</taxon>
        <taxon>Aeromonadaceae</taxon>
        <taxon>Oceanisphaera</taxon>
    </lineage>
</organism>
<dbReference type="PANTHER" id="PTHR36917">
    <property type="entry name" value="INTRACELLULAR SEPTATION PROTEIN A-RELATED"/>
    <property type="match status" value="1"/>
</dbReference>
<feature type="transmembrane region" description="Helical" evidence="5">
    <location>
        <begin position="52"/>
        <end position="70"/>
    </location>
</feature>
<keyword evidence="5" id="KW-0997">Cell inner membrane</keyword>
<evidence type="ECO:0000313" key="6">
    <source>
        <dbReference type="EMBL" id="ART81642.1"/>
    </source>
</evidence>
<dbReference type="OrthoDB" id="9788219at2"/>
<sequence>MKQFAEFLPLIIFFVVYKTVDIYAATGALMAATCIQMLVFWVKHKKLEKMHLITLVLVLFFGGLTIFFQSDDFIKWKVTAVNALFAVGLLVSRYGFQKNLIKQMLGKEMVLPDSIWDKANIAWALFFAACGALNVYVAFNMTQEAWVNFKVFGLLGMTLLFTFATAIYLYRKQQALENKPQA</sequence>
<evidence type="ECO:0000256" key="1">
    <source>
        <dbReference type="ARBA" id="ARBA00022475"/>
    </source>
</evidence>
<dbReference type="Proteomes" id="UP000243937">
    <property type="component" value="Chromosome"/>
</dbReference>
<dbReference type="Pfam" id="PF04279">
    <property type="entry name" value="IspA"/>
    <property type="match status" value="1"/>
</dbReference>
<dbReference type="PANTHER" id="PTHR36917:SF1">
    <property type="entry name" value="INNER MEMBRANE-SPANNING PROTEIN YCIB"/>
    <property type="match status" value="1"/>
</dbReference>
<evidence type="ECO:0000256" key="3">
    <source>
        <dbReference type="ARBA" id="ARBA00022989"/>
    </source>
</evidence>